<dbReference type="PROSITE" id="PS50111">
    <property type="entry name" value="CHEMOTAXIS_TRANSDUC_2"/>
    <property type="match status" value="1"/>
</dbReference>
<feature type="transmembrane region" description="Helical" evidence="4">
    <location>
        <begin position="222"/>
        <end position="242"/>
    </location>
</feature>
<dbReference type="PANTHER" id="PTHR32089">
    <property type="entry name" value="METHYL-ACCEPTING CHEMOTAXIS PROTEIN MCPB"/>
    <property type="match status" value="1"/>
</dbReference>
<accession>A0A4R8GRG9</accession>
<dbReference type="Pfam" id="PF00672">
    <property type="entry name" value="HAMP"/>
    <property type="match status" value="1"/>
</dbReference>
<comment type="similarity">
    <text evidence="2">Belongs to the methyl-accepting chemotaxis (MCP) protein family.</text>
</comment>
<dbReference type="GO" id="GO:0006935">
    <property type="term" value="P:chemotaxis"/>
    <property type="evidence" value="ECO:0007669"/>
    <property type="project" value="InterPro"/>
</dbReference>
<keyword evidence="1 3" id="KW-0807">Transducer</keyword>
<dbReference type="GO" id="GO:0016020">
    <property type="term" value="C:membrane"/>
    <property type="evidence" value="ECO:0007669"/>
    <property type="project" value="InterPro"/>
</dbReference>
<sequence>MIQLFNKSGAKSKKHFKGNTIFNKLLSILLGITLIITILIGSFSYFNFKGSLLDTSKKQLMMIARSTASNMHRIVESSMRNKRADQINPSMILFMNMTDLTETLTNITREVFEPLNLKGNIFVLDKDGKVLMHSRSDNKVESYSDNEFFKVISEDKRNKITYDTEDQSKGLARVSTSDYVERSENGIEYTAAYAKIASLDWTVVVDAETEDIVAAAHKVRNIVVLLGIIAILVVGLIAAWLAKRLSNPLKKTVEGMKKMAKGDFTATLDIDRKDELGMLATSFNKMSEQQSKMINDIKGIIDSLNSSSSELTVTLDDFTHDVNSTLDQVNKISASTQQVSASSEQVGSMAEQTKDIVGDGNKAIKLVVEQMAKIKQTVENSVEVIGNLDKKSLQIGEIVELITSISEQTNLLALNAAIEAARAGEAGKGFAVVADEIRDLASQSARAADKIQGLIGETQDESDKAVEAIQKGTEEVENGEKVISRAGKAFEGIKEATNETAIQMDETTRATQELAASAGEVVKVVGDLEEISRAISNTSTDLDNKAEKLENMISQFKV</sequence>
<keyword evidence="4" id="KW-0472">Membrane</keyword>
<dbReference type="InterPro" id="IPR004090">
    <property type="entry name" value="Chemotax_Me-accpt_rcpt"/>
</dbReference>
<dbReference type="AlphaFoldDB" id="A0A4R8GRG9"/>
<keyword evidence="8" id="KW-1185">Reference proteome</keyword>
<name>A0A4R8GRG9_9FIRM</name>
<evidence type="ECO:0000259" key="5">
    <source>
        <dbReference type="PROSITE" id="PS50111"/>
    </source>
</evidence>
<dbReference type="InterPro" id="IPR004089">
    <property type="entry name" value="MCPsignal_dom"/>
</dbReference>
<dbReference type="CDD" id="cd18774">
    <property type="entry name" value="PDC2_HK_sensor"/>
    <property type="match status" value="1"/>
</dbReference>
<evidence type="ECO:0000256" key="2">
    <source>
        <dbReference type="ARBA" id="ARBA00029447"/>
    </source>
</evidence>
<dbReference type="SMART" id="SM00283">
    <property type="entry name" value="MA"/>
    <property type="match status" value="1"/>
</dbReference>
<evidence type="ECO:0000256" key="3">
    <source>
        <dbReference type="PROSITE-ProRule" id="PRU00284"/>
    </source>
</evidence>
<feature type="transmembrane region" description="Helical" evidence="4">
    <location>
        <begin position="21"/>
        <end position="46"/>
    </location>
</feature>
<dbReference type="SMART" id="SM00304">
    <property type="entry name" value="HAMP"/>
    <property type="match status" value="1"/>
</dbReference>
<dbReference type="Gene3D" id="3.30.450.20">
    <property type="entry name" value="PAS domain"/>
    <property type="match status" value="1"/>
</dbReference>
<dbReference type="PANTHER" id="PTHR32089:SF112">
    <property type="entry name" value="LYSOZYME-LIKE PROTEIN-RELATED"/>
    <property type="match status" value="1"/>
</dbReference>
<dbReference type="SUPFAM" id="SSF58104">
    <property type="entry name" value="Methyl-accepting chemotaxis protein (MCP) signaling domain"/>
    <property type="match status" value="1"/>
</dbReference>
<dbReference type="InterPro" id="IPR003660">
    <property type="entry name" value="HAMP_dom"/>
</dbReference>
<feature type="domain" description="HAMP" evidence="6">
    <location>
        <begin position="243"/>
        <end position="295"/>
    </location>
</feature>
<dbReference type="Pfam" id="PF00015">
    <property type="entry name" value="MCPsignal"/>
    <property type="match status" value="1"/>
</dbReference>
<dbReference type="CDD" id="cd11386">
    <property type="entry name" value="MCP_signal"/>
    <property type="match status" value="1"/>
</dbReference>
<comment type="caution">
    <text evidence="7">The sequence shown here is derived from an EMBL/GenBank/DDBJ whole genome shotgun (WGS) entry which is preliminary data.</text>
</comment>
<dbReference type="PRINTS" id="PR00260">
    <property type="entry name" value="CHEMTRNSDUCR"/>
</dbReference>
<gene>
    <name evidence="7" type="ORF">C7959_12736</name>
</gene>
<evidence type="ECO:0000256" key="1">
    <source>
        <dbReference type="ARBA" id="ARBA00023224"/>
    </source>
</evidence>
<keyword evidence="4" id="KW-0812">Transmembrane</keyword>
<keyword evidence="4" id="KW-1133">Transmembrane helix</keyword>
<evidence type="ECO:0000256" key="4">
    <source>
        <dbReference type="SAM" id="Phobius"/>
    </source>
</evidence>
<dbReference type="PROSITE" id="PS50885">
    <property type="entry name" value="HAMP"/>
    <property type="match status" value="1"/>
</dbReference>
<evidence type="ECO:0000313" key="7">
    <source>
        <dbReference type="EMBL" id="TDX48467.1"/>
    </source>
</evidence>
<protein>
    <submittedName>
        <fullName evidence="7">Methyl-accepting chemotaxis protein</fullName>
    </submittedName>
</protein>
<dbReference type="Gene3D" id="1.10.287.950">
    <property type="entry name" value="Methyl-accepting chemotaxis protein"/>
    <property type="match status" value="1"/>
</dbReference>
<dbReference type="EMBL" id="SOEG01000027">
    <property type="protein sequence ID" value="TDX48467.1"/>
    <property type="molecule type" value="Genomic_DNA"/>
</dbReference>
<evidence type="ECO:0000313" key="8">
    <source>
        <dbReference type="Proteomes" id="UP000295832"/>
    </source>
</evidence>
<feature type="domain" description="Methyl-accepting transducer" evidence="5">
    <location>
        <begin position="293"/>
        <end position="529"/>
    </location>
</feature>
<dbReference type="GO" id="GO:0004888">
    <property type="term" value="F:transmembrane signaling receptor activity"/>
    <property type="evidence" value="ECO:0007669"/>
    <property type="project" value="InterPro"/>
</dbReference>
<dbReference type="CDD" id="cd06225">
    <property type="entry name" value="HAMP"/>
    <property type="match status" value="1"/>
</dbReference>
<organism evidence="7 8">
    <name type="scientific">Orenia marismortui</name>
    <dbReference type="NCBI Taxonomy" id="46469"/>
    <lineage>
        <taxon>Bacteria</taxon>
        <taxon>Bacillati</taxon>
        <taxon>Bacillota</taxon>
        <taxon>Clostridia</taxon>
        <taxon>Halanaerobiales</taxon>
        <taxon>Halobacteroidaceae</taxon>
        <taxon>Orenia</taxon>
    </lineage>
</organism>
<proteinExistence type="inferred from homology"/>
<dbReference type="GO" id="GO:0007165">
    <property type="term" value="P:signal transduction"/>
    <property type="evidence" value="ECO:0007669"/>
    <property type="project" value="UniProtKB-KW"/>
</dbReference>
<dbReference type="Proteomes" id="UP000295832">
    <property type="component" value="Unassembled WGS sequence"/>
</dbReference>
<evidence type="ECO:0000259" key="6">
    <source>
        <dbReference type="PROSITE" id="PS50885"/>
    </source>
</evidence>
<dbReference type="STRING" id="926561.GCA_000379025_02330"/>
<reference evidence="7 8" key="1">
    <citation type="submission" date="2019-03" db="EMBL/GenBank/DDBJ databases">
        <title>Subsurface microbial communities from deep shales in Ohio and West Virginia, USA.</title>
        <authorList>
            <person name="Wrighton K."/>
        </authorList>
    </citation>
    <scope>NUCLEOTIDE SEQUENCE [LARGE SCALE GENOMIC DNA]</scope>
    <source>
        <strain evidence="7 8">MSL 6dP</strain>
    </source>
</reference>
<dbReference type="FunFam" id="1.10.287.950:FF:000001">
    <property type="entry name" value="Methyl-accepting chemotaxis sensory transducer"/>
    <property type="match status" value="1"/>
</dbReference>